<dbReference type="InterPro" id="IPR044855">
    <property type="entry name" value="CoA-Trfase_III_dom3_sf"/>
</dbReference>
<dbReference type="GO" id="GO:0016740">
    <property type="term" value="F:transferase activity"/>
    <property type="evidence" value="ECO:0007669"/>
    <property type="project" value="UniProtKB-KW"/>
</dbReference>
<feature type="compositionally biased region" description="Polar residues" evidence="2">
    <location>
        <begin position="7"/>
        <end position="18"/>
    </location>
</feature>
<evidence type="ECO:0000256" key="2">
    <source>
        <dbReference type="SAM" id="MobiDB-lite"/>
    </source>
</evidence>
<dbReference type="EMBL" id="JBHUII010000013">
    <property type="protein sequence ID" value="MFD2207777.1"/>
    <property type="molecule type" value="Genomic_DNA"/>
</dbReference>
<dbReference type="Proteomes" id="UP001597294">
    <property type="component" value="Unassembled WGS sequence"/>
</dbReference>
<evidence type="ECO:0000256" key="1">
    <source>
        <dbReference type="ARBA" id="ARBA00022679"/>
    </source>
</evidence>
<proteinExistence type="predicted"/>
<dbReference type="PANTHER" id="PTHR48207:SF3">
    <property type="entry name" value="SUCCINATE--HYDROXYMETHYLGLUTARATE COA-TRANSFERASE"/>
    <property type="match status" value="1"/>
</dbReference>
<name>A0ABW5BNT8_9PROT</name>
<feature type="region of interest" description="Disordered" evidence="2">
    <location>
        <begin position="1"/>
        <end position="22"/>
    </location>
</feature>
<evidence type="ECO:0000313" key="4">
    <source>
        <dbReference type="Proteomes" id="UP001597294"/>
    </source>
</evidence>
<dbReference type="Pfam" id="PF02515">
    <property type="entry name" value="CoA_transf_3"/>
    <property type="match status" value="1"/>
</dbReference>
<dbReference type="Gene3D" id="3.30.1540.10">
    <property type="entry name" value="formyl-coa transferase, domain 3"/>
    <property type="match status" value="1"/>
</dbReference>
<dbReference type="InterPro" id="IPR050483">
    <property type="entry name" value="CoA-transferase_III_domain"/>
</dbReference>
<gene>
    <name evidence="3" type="ORF">ACFSKO_19355</name>
</gene>
<dbReference type="Gene3D" id="3.40.50.10540">
    <property type="entry name" value="Crotonobetainyl-coa:carnitine coa-transferase, domain 1"/>
    <property type="match status" value="1"/>
</dbReference>
<comment type="caution">
    <text evidence="3">The sequence shown here is derived from an EMBL/GenBank/DDBJ whole genome shotgun (WGS) entry which is preliminary data.</text>
</comment>
<dbReference type="InterPro" id="IPR023606">
    <property type="entry name" value="CoA-Trfase_III_dom_1_sf"/>
</dbReference>
<dbReference type="RefSeq" id="WP_380254759.1">
    <property type="nucleotide sequence ID" value="NZ_JBHUII010000013.1"/>
</dbReference>
<dbReference type="SUPFAM" id="SSF89796">
    <property type="entry name" value="CoA-transferase family III (CaiB/BaiF)"/>
    <property type="match status" value="1"/>
</dbReference>
<organism evidence="3 4">
    <name type="scientific">Kiloniella antarctica</name>
    <dbReference type="NCBI Taxonomy" id="1550907"/>
    <lineage>
        <taxon>Bacteria</taxon>
        <taxon>Pseudomonadati</taxon>
        <taxon>Pseudomonadota</taxon>
        <taxon>Alphaproteobacteria</taxon>
        <taxon>Rhodospirillales</taxon>
        <taxon>Kiloniellaceae</taxon>
        <taxon>Kiloniella</taxon>
    </lineage>
</organism>
<accession>A0ABW5BNT8</accession>
<protein>
    <submittedName>
        <fullName evidence="3">CaiB/BaiF CoA transferase family protein</fullName>
    </submittedName>
</protein>
<keyword evidence="4" id="KW-1185">Reference proteome</keyword>
<dbReference type="InterPro" id="IPR003673">
    <property type="entry name" value="CoA-Trfase_fam_III"/>
</dbReference>
<dbReference type="PANTHER" id="PTHR48207">
    <property type="entry name" value="SUCCINATE--HYDROXYMETHYLGLUTARATE COA-TRANSFERASE"/>
    <property type="match status" value="1"/>
</dbReference>
<evidence type="ECO:0000313" key="3">
    <source>
        <dbReference type="EMBL" id="MFD2207777.1"/>
    </source>
</evidence>
<keyword evidence="1 3" id="KW-0808">Transferase</keyword>
<sequence length="423" mass="46516">MPKNTETKNTGTKDTGTLPTGPLSGLRVFDLSRIMAGPSCTQMLGDMGADVIKVERPGQGDDTRKWGPPFLKDKTGEDTEESAYYLSANRNKRSINLDISKPDGQKLARKLIAKCDILVENFKVGGLAKYGLSYQDLKDEFPNLIYCSITGFGQTGPYSSQAGYDFLIQGMGGIMSLTGEPEGQPMKVGVAIVDLMCGMYASNAILAALHHRNNTGQGQFIDVSLLDTQVAWLANQGLYYLTSGDLPPRLGNGHPNIVPYNVFPSSDGHFILAIGNDGQYRKFCVFANCMELFEDPRFNTNQNRIRNRDELTPLISRITETQTSPYWIEHLPPLGVPCGPVNDMKGVFSHPQTVARDMKISMPHSDTSSGSVDLIGSPMKFSKTPVDYRNVPPKMGEHTQEVLEELLDLNDFDMSDLKTKGIT</sequence>
<reference evidence="4" key="1">
    <citation type="journal article" date="2019" name="Int. J. Syst. Evol. Microbiol.">
        <title>The Global Catalogue of Microorganisms (GCM) 10K type strain sequencing project: providing services to taxonomists for standard genome sequencing and annotation.</title>
        <authorList>
            <consortium name="The Broad Institute Genomics Platform"/>
            <consortium name="The Broad Institute Genome Sequencing Center for Infectious Disease"/>
            <person name="Wu L."/>
            <person name="Ma J."/>
        </authorList>
    </citation>
    <scope>NUCLEOTIDE SEQUENCE [LARGE SCALE GENOMIC DNA]</scope>
    <source>
        <strain evidence="4">CGMCC 4.7192</strain>
    </source>
</reference>